<proteinExistence type="predicted"/>
<sequence>MIEMQKWKKVIIASIVLLLFLSLVPSFLLSKNSAGSGGETGVLGQTAPLIVDLRVAVISSDSGFVEGVRSAFVARDFSVVPVSRAWEAVGKDLVVVGWDALGELSRDPGLVVALVNGSRLLAVAEPGIDALRVLFSGIVKPVRLGEKDEPSDPFAFLPMVEENGYLYPGCGHNMVLVRGISTKGGKLAMEYTVTTLKAKSDLPKIAPLLVKKSLEKQQQQQTRLENRAGTWRPMLYVSPTWVYIGSYFSDVITFSGKNGVTAGETDFGVVAGWGQDTYDPSYGTYLWEIMLYYHGERGLNGYSPPVKIAGLWNIEPNAAILDARTDTYSDQRVTYISPTGQGNDGQVTITFSYPPGLSFTQDINPQVTWETNYNSYYSAKYGGYVKWQAIWKWGLTSYSSNQYYAMAGLVWMESVNPLFFKVIIKANAYLATRGIADIASSGEQVFYFRADTSILQRTG</sequence>
<evidence type="ECO:0000313" key="1">
    <source>
        <dbReference type="EMBL" id="AGT35524.1"/>
    </source>
</evidence>
<dbReference type="AlphaFoldDB" id="S5ZWH2"/>
<dbReference type="Proteomes" id="UP000015543">
    <property type="component" value="Chromosome"/>
</dbReference>
<dbReference type="KEGG" id="thb:N186_05920"/>
<name>S5ZWH2_9CREN</name>
<keyword evidence="2" id="KW-1185">Reference proteome</keyword>
<protein>
    <submittedName>
        <fullName evidence="1">Uncharacterized protein</fullName>
    </submittedName>
</protein>
<accession>S5ZWH2</accession>
<gene>
    <name evidence="1" type="ORF">N186_05920</name>
</gene>
<evidence type="ECO:0000313" key="2">
    <source>
        <dbReference type="Proteomes" id="UP000015543"/>
    </source>
</evidence>
<dbReference type="HOGENOM" id="CLU_611962_0_0_2"/>
<organism evidence="1 2">
    <name type="scientific">Thermofilum adornatum</name>
    <dbReference type="NCBI Taxonomy" id="1365176"/>
    <lineage>
        <taxon>Archaea</taxon>
        <taxon>Thermoproteota</taxon>
        <taxon>Thermoprotei</taxon>
        <taxon>Thermofilales</taxon>
        <taxon>Thermofilaceae</taxon>
        <taxon>Thermofilum</taxon>
    </lineage>
</organism>
<dbReference type="PATRIC" id="fig|1365176.7.peg.1169"/>
<dbReference type="EMBL" id="CP006646">
    <property type="protein sequence ID" value="AGT35524.1"/>
    <property type="molecule type" value="Genomic_DNA"/>
</dbReference>
<reference evidence="1 2" key="1">
    <citation type="journal article" date="2013" name="Genome Announc.">
        <title>Complete Genomic Sequence of 'Thermofilum adornatus' Strain 1910bT, a Hyperthermophilic Anaerobic Organotrophic Crenarchaeon.</title>
        <authorList>
            <person name="Dominova I.N."/>
            <person name="Kublanov I.V."/>
            <person name="Podosokorskaya O.A."/>
            <person name="Derbikova K.S."/>
            <person name="Patrushev M.V."/>
            <person name="Toshchakov S.V."/>
        </authorList>
    </citation>
    <scope>NUCLEOTIDE SEQUENCE [LARGE SCALE GENOMIC DNA]</scope>
    <source>
        <strain evidence="2">1910b</strain>
    </source>
</reference>